<protein>
    <submittedName>
        <fullName evidence="2">Uncharacterized protein</fullName>
    </submittedName>
</protein>
<dbReference type="AlphaFoldDB" id="A0A1Y2I2W3"/>
<feature type="region of interest" description="Disordered" evidence="1">
    <location>
        <begin position="33"/>
        <end position="93"/>
    </location>
</feature>
<evidence type="ECO:0000313" key="3">
    <source>
        <dbReference type="Proteomes" id="UP000193411"/>
    </source>
</evidence>
<name>A0A1Y2I2W3_9FUNG</name>
<sequence>MYACVCLNEFRLTFEQPIAVSHSLTFPPTAARHCHRRIVPSKSKSASKTKRTAGQKRNARDHPGGGPSGAQPARRRRGHGRNHDGTTHAAQCLVHPNIRTESTAFYTHLATRCPKTCSCTSISLPRRGTLPRLMPWSLDHAILAMSCTHWPNSSASWHHSSPAVSPSAIVHEHLRRIAVGSTTRLRSTPLLNVKFYICRPPRSRNHWSLHPHLACDLHFDLFGMGKLQCGNGDELPYPLIQGKISSVPPATRRYFSRGLLTPLGPAAHFVEEVNQEPSRTTGRTPASAVAARRS</sequence>
<evidence type="ECO:0000313" key="2">
    <source>
        <dbReference type="EMBL" id="ORZ41069.1"/>
    </source>
</evidence>
<comment type="caution">
    <text evidence="2">The sequence shown here is derived from an EMBL/GenBank/DDBJ whole genome shotgun (WGS) entry which is preliminary data.</text>
</comment>
<feature type="compositionally biased region" description="Polar residues" evidence="1">
    <location>
        <begin position="275"/>
        <end position="284"/>
    </location>
</feature>
<proteinExistence type="predicted"/>
<dbReference type="Proteomes" id="UP000193411">
    <property type="component" value="Unassembled WGS sequence"/>
</dbReference>
<gene>
    <name evidence="2" type="ORF">BCR44DRAFT_1424314</name>
</gene>
<organism evidence="2 3">
    <name type="scientific">Catenaria anguillulae PL171</name>
    <dbReference type="NCBI Taxonomy" id="765915"/>
    <lineage>
        <taxon>Eukaryota</taxon>
        <taxon>Fungi</taxon>
        <taxon>Fungi incertae sedis</taxon>
        <taxon>Blastocladiomycota</taxon>
        <taxon>Blastocladiomycetes</taxon>
        <taxon>Blastocladiales</taxon>
        <taxon>Catenariaceae</taxon>
        <taxon>Catenaria</taxon>
    </lineage>
</organism>
<dbReference type="EMBL" id="MCFL01000002">
    <property type="protein sequence ID" value="ORZ41069.1"/>
    <property type="molecule type" value="Genomic_DNA"/>
</dbReference>
<feature type="region of interest" description="Disordered" evidence="1">
    <location>
        <begin position="274"/>
        <end position="294"/>
    </location>
</feature>
<reference evidence="2 3" key="1">
    <citation type="submission" date="2016-07" db="EMBL/GenBank/DDBJ databases">
        <title>Pervasive Adenine N6-methylation of Active Genes in Fungi.</title>
        <authorList>
            <consortium name="DOE Joint Genome Institute"/>
            <person name="Mondo S.J."/>
            <person name="Dannebaum R.O."/>
            <person name="Kuo R.C."/>
            <person name="Labutti K."/>
            <person name="Haridas S."/>
            <person name="Kuo A."/>
            <person name="Salamov A."/>
            <person name="Ahrendt S.R."/>
            <person name="Lipzen A."/>
            <person name="Sullivan W."/>
            <person name="Andreopoulos W.B."/>
            <person name="Clum A."/>
            <person name="Lindquist E."/>
            <person name="Daum C."/>
            <person name="Ramamoorthy G.K."/>
            <person name="Gryganskyi A."/>
            <person name="Culley D."/>
            <person name="Magnuson J.K."/>
            <person name="James T.Y."/>
            <person name="O'Malley M.A."/>
            <person name="Stajich J.E."/>
            <person name="Spatafora J.W."/>
            <person name="Visel A."/>
            <person name="Grigoriev I.V."/>
        </authorList>
    </citation>
    <scope>NUCLEOTIDE SEQUENCE [LARGE SCALE GENOMIC DNA]</scope>
    <source>
        <strain evidence="2 3">PL171</strain>
    </source>
</reference>
<evidence type="ECO:0000256" key="1">
    <source>
        <dbReference type="SAM" id="MobiDB-lite"/>
    </source>
</evidence>
<accession>A0A1Y2I2W3</accession>
<feature type="compositionally biased region" description="Basic residues" evidence="1">
    <location>
        <begin position="33"/>
        <end position="57"/>
    </location>
</feature>
<keyword evidence="3" id="KW-1185">Reference proteome</keyword>